<accession>A0A3B0CCE5</accession>
<proteinExistence type="predicted"/>
<protein>
    <recommendedName>
        <fullName evidence="3">DUF4015 domain-containing protein</fullName>
    </recommendedName>
</protein>
<evidence type="ECO:0000313" key="1">
    <source>
        <dbReference type="EMBL" id="RKN84015.1"/>
    </source>
</evidence>
<organism evidence="1 2">
    <name type="scientific">Paenibacillus ginsengarvi</name>
    <dbReference type="NCBI Taxonomy" id="400777"/>
    <lineage>
        <taxon>Bacteria</taxon>
        <taxon>Bacillati</taxon>
        <taxon>Bacillota</taxon>
        <taxon>Bacilli</taxon>
        <taxon>Bacillales</taxon>
        <taxon>Paenibacillaceae</taxon>
        <taxon>Paenibacillus</taxon>
    </lineage>
</organism>
<gene>
    <name evidence="1" type="ORF">D7M11_15670</name>
</gene>
<evidence type="ECO:0000313" key="2">
    <source>
        <dbReference type="Proteomes" id="UP000282311"/>
    </source>
</evidence>
<dbReference type="RefSeq" id="WP_120748178.1">
    <property type="nucleotide sequence ID" value="NZ_RBAH01000010.1"/>
</dbReference>
<sequence>MAIPLLFGPYGSAKLPGHVKEYGVNAVWFHGFQEEAFADCAKLELEACVELKTFRADFAKRPELIPIGADGQPIRYGRLVQGVCLSQADYLAEIEEQLAAGLSKFRPRGIWLDYLTYAGWFETPEPDLQESCFCPRCVDDFCRTANIDATSPARILSEYASEWKAHKCRKVAGYALRYAAMIKRKLPECVVGAYMCPWTQEQFDGALTRIFAQDYGMLAEAIDVFTPLIYCRKSGREAGWGREWLERSGEFVPAGSSVQLILDALDFPDSLTETALSAVPSHGIQLFAGASLFQDPDAAGTFSLAVEAIRTQAAR</sequence>
<name>A0A3B0CCE5_9BACL</name>
<dbReference type="OrthoDB" id="2537181at2"/>
<dbReference type="AlphaFoldDB" id="A0A3B0CCE5"/>
<dbReference type="Gene3D" id="3.20.20.80">
    <property type="entry name" value="Glycosidases"/>
    <property type="match status" value="1"/>
</dbReference>
<evidence type="ECO:0008006" key="3">
    <source>
        <dbReference type="Google" id="ProtNLM"/>
    </source>
</evidence>
<dbReference type="EMBL" id="RBAH01000010">
    <property type="protein sequence ID" value="RKN84015.1"/>
    <property type="molecule type" value="Genomic_DNA"/>
</dbReference>
<reference evidence="1 2" key="1">
    <citation type="journal article" date="2007" name="Int. J. Syst. Evol. Microbiol.">
        <title>Paenibacillus ginsengarvi sp. nov., isolated from soil from ginseng cultivation.</title>
        <authorList>
            <person name="Yoon M.H."/>
            <person name="Ten L.N."/>
            <person name="Im W.T."/>
        </authorList>
    </citation>
    <scope>NUCLEOTIDE SEQUENCE [LARGE SCALE GENOMIC DNA]</scope>
    <source>
        <strain evidence="1 2">KCTC 13059</strain>
    </source>
</reference>
<dbReference type="Proteomes" id="UP000282311">
    <property type="component" value="Unassembled WGS sequence"/>
</dbReference>
<keyword evidence="2" id="KW-1185">Reference proteome</keyword>
<comment type="caution">
    <text evidence="1">The sequence shown here is derived from an EMBL/GenBank/DDBJ whole genome shotgun (WGS) entry which is preliminary data.</text>
</comment>